<dbReference type="InterPro" id="IPR036426">
    <property type="entry name" value="Bulb-type_lectin_dom_sf"/>
</dbReference>
<evidence type="ECO:0000256" key="9">
    <source>
        <dbReference type="SAM" id="SignalP"/>
    </source>
</evidence>
<evidence type="ECO:0000313" key="14">
    <source>
        <dbReference type="EMBL" id="CAF4320597.1"/>
    </source>
</evidence>
<dbReference type="AlphaFoldDB" id="A0A815P9J7"/>
<dbReference type="GO" id="GO:0031012">
    <property type="term" value="C:extracellular matrix"/>
    <property type="evidence" value="ECO:0007669"/>
    <property type="project" value="InterPro"/>
</dbReference>
<keyword evidence="6" id="KW-0482">Metalloprotease</keyword>
<keyword evidence="15" id="KW-1185">Reference proteome</keyword>
<sequence>MQLYLLVVVLLLFIHHVSLKPIDTKDEVLKYLTQLGYSKCEPESKVSCSIDFSSILRDYQKTFGLQETGQLDKPTKKLLNKPRCGNKDSPVSSSSSLLALRNSKWSKSHLRWTLRNSSSRISHAQSLNIIRDAFEHWTKHIPLRIEQVCEACEADVVFTFGPIDGPSTTLAYAHFPEDGRVHFDSDENWIERFDHDGTNLFLVAVHEIGHALGLSHNKEDTKSIMYPMYQLIPKRDILPNIDRQRITDKYGACSSDGGSTLNEGVLNEGQTLQSNNGLYKVYMQTDGNLCVYTRDHAVWCSGTQNHSPGQNPFRLGMQPDGNLVIYSKRGPIWASGTMAQGNGPYQLIMQDDRNLVLYDGDAKPLWASDTKLA</sequence>
<feature type="binding site" evidence="8">
    <location>
        <position position="210"/>
    </location>
    <ligand>
        <name>Zn(2+)</name>
        <dbReference type="ChEBI" id="CHEBI:29105"/>
        <label>2</label>
        <note>catalytic</note>
    </ligand>
</feature>
<dbReference type="PROSITE" id="PS50927">
    <property type="entry name" value="BULB_LECTIN"/>
    <property type="match status" value="1"/>
</dbReference>
<evidence type="ECO:0000256" key="2">
    <source>
        <dbReference type="ARBA" id="ARBA00022670"/>
    </source>
</evidence>
<feature type="binding site" evidence="8">
    <location>
        <position position="165"/>
    </location>
    <ligand>
        <name>Ca(2+)</name>
        <dbReference type="ChEBI" id="CHEBI:29108"/>
        <label>3</label>
    </ligand>
</feature>
<feature type="binding site" evidence="8">
    <location>
        <position position="187"/>
    </location>
    <ligand>
        <name>Ca(2+)</name>
        <dbReference type="ChEBI" id="CHEBI:29108"/>
        <label>1</label>
    </ligand>
</feature>
<reference evidence="12" key="1">
    <citation type="submission" date="2021-02" db="EMBL/GenBank/DDBJ databases">
        <authorList>
            <person name="Nowell W R."/>
        </authorList>
    </citation>
    <scope>NUCLEOTIDE SEQUENCE</scope>
</reference>
<dbReference type="GO" id="GO:0004222">
    <property type="term" value="F:metalloendopeptidase activity"/>
    <property type="evidence" value="ECO:0007669"/>
    <property type="project" value="InterPro"/>
</dbReference>
<feature type="binding site" evidence="8">
    <location>
        <position position="187"/>
    </location>
    <ligand>
        <name>Ca(2+)</name>
        <dbReference type="ChEBI" id="CHEBI:29108"/>
        <label>3</label>
    </ligand>
</feature>
<dbReference type="Proteomes" id="UP000681722">
    <property type="component" value="Unassembled WGS sequence"/>
</dbReference>
<keyword evidence="5 8" id="KW-0862">Zinc</keyword>
<dbReference type="CDD" id="cd00028">
    <property type="entry name" value="B_lectin"/>
    <property type="match status" value="1"/>
</dbReference>
<dbReference type="Proteomes" id="UP000682733">
    <property type="component" value="Unassembled WGS sequence"/>
</dbReference>
<evidence type="ECO:0000313" key="12">
    <source>
        <dbReference type="EMBL" id="CAF1445973.1"/>
    </source>
</evidence>
<feature type="binding site" description="in inhibited form" evidence="8">
    <location>
        <position position="84"/>
    </location>
    <ligand>
        <name>Zn(2+)</name>
        <dbReference type="ChEBI" id="CHEBI:29105"/>
        <label>2</label>
        <note>catalytic</note>
    </ligand>
</feature>
<keyword evidence="9" id="KW-0732">Signal</keyword>
<feature type="binding site" evidence="8">
    <location>
        <position position="182"/>
    </location>
    <ligand>
        <name>Zn(2+)</name>
        <dbReference type="ChEBI" id="CHEBI:29105"/>
        <label>1</label>
    </ligand>
</feature>
<dbReference type="GO" id="GO:0006508">
    <property type="term" value="P:proteolysis"/>
    <property type="evidence" value="ECO:0007669"/>
    <property type="project" value="UniProtKB-KW"/>
</dbReference>
<dbReference type="SUPFAM" id="SSF51110">
    <property type="entry name" value="alpha-D-mannose-specific plant lectins"/>
    <property type="match status" value="1"/>
</dbReference>
<feature type="active site" evidence="7">
    <location>
        <position position="207"/>
    </location>
</feature>
<dbReference type="SMART" id="SM00235">
    <property type="entry name" value="ZnMc"/>
    <property type="match status" value="1"/>
</dbReference>
<dbReference type="GO" id="GO:0008270">
    <property type="term" value="F:zinc ion binding"/>
    <property type="evidence" value="ECO:0007669"/>
    <property type="project" value="InterPro"/>
</dbReference>
<dbReference type="CDD" id="cd04278">
    <property type="entry name" value="ZnMc_MMP"/>
    <property type="match status" value="1"/>
</dbReference>
<dbReference type="InterPro" id="IPR001480">
    <property type="entry name" value="Bulb-type_lectin_dom"/>
</dbReference>
<comment type="cofactor">
    <cofactor evidence="8">
        <name>Zn(2+)</name>
        <dbReference type="ChEBI" id="CHEBI:29105"/>
    </cofactor>
    <text evidence="8">Binds 2 Zn(2+) ions per subunit.</text>
</comment>
<evidence type="ECO:0000313" key="15">
    <source>
        <dbReference type="Proteomes" id="UP000663829"/>
    </source>
</evidence>
<dbReference type="SUPFAM" id="SSF55486">
    <property type="entry name" value="Metalloproteases ('zincins'), catalytic domain"/>
    <property type="match status" value="1"/>
</dbReference>
<dbReference type="GO" id="GO:0030198">
    <property type="term" value="P:extracellular matrix organization"/>
    <property type="evidence" value="ECO:0007669"/>
    <property type="project" value="TreeGrafter"/>
</dbReference>
<protein>
    <recommendedName>
        <fullName evidence="10">Bulb-type lectin domain-containing protein</fullName>
    </recommendedName>
</protein>
<evidence type="ECO:0000313" key="13">
    <source>
        <dbReference type="EMBL" id="CAF4077879.1"/>
    </source>
</evidence>
<feature type="domain" description="Bulb-type lectin" evidence="10">
    <location>
        <begin position="257"/>
        <end position="370"/>
    </location>
</feature>
<dbReference type="PANTHER" id="PTHR10201:SF323">
    <property type="entry name" value="MATRIX METALLOPROTEINASE-21"/>
    <property type="match status" value="1"/>
</dbReference>
<comment type="cofactor">
    <cofactor evidence="8">
        <name>Ca(2+)</name>
        <dbReference type="ChEBI" id="CHEBI:29108"/>
    </cofactor>
    <text evidence="8">Can bind about 5 Ca(2+) ions per subunit.</text>
</comment>
<evidence type="ECO:0000313" key="11">
    <source>
        <dbReference type="EMBL" id="CAF1272532.1"/>
    </source>
</evidence>
<dbReference type="PANTHER" id="PTHR10201">
    <property type="entry name" value="MATRIX METALLOPROTEINASE"/>
    <property type="match status" value="1"/>
</dbReference>
<dbReference type="SUPFAM" id="SSF47090">
    <property type="entry name" value="PGBD-like"/>
    <property type="match status" value="1"/>
</dbReference>
<comment type="similarity">
    <text evidence="1">Belongs to the peptidase M10A family.</text>
</comment>
<dbReference type="InterPro" id="IPR036365">
    <property type="entry name" value="PGBD-like_sf"/>
</dbReference>
<dbReference type="InterPro" id="IPR006026">
    <property type="entry name" value="Peptidase_Metallo"/>
</dbReference>
<feature type="binding site" evidence="8">
    <location>
        <position position="216"/>
    </location>
    <ligand>
        <name>Zn(2+)</name>
        <dbReference type="ChEBI" id="CHEBI:29105"/>
        <label>2</label>
        <note>catalytic</note>
    </ligand>
</feature>
<dbReference type="EMBL" id="CAJNOQ010019235">
    <property type="protein sequence ID" value="CAF1445973.1"/>
    <property type="molecule type" value="Genomic_DNA"/>
</dbReference>
<evidence type="ECO:0000256" key="7">
    <source>
        <dbReference type="PIRSR" id="PIRSR621190-1"/>
    </source>
</evidence>
<evidence type="ECO:0000256" key="4">
    <source>
        <dbReference type="ARBA" id="ARBA00022801"/>
    </source>
</evidence>
<dbReference type="Gene3D" id="3.40.390.10">
    <property type="entry name" value="Collagenase (Catalytic Domain)"/>
    <property type="match status" value="1"/>
</dbReference>
<feature type="binding site" evidence="8">
    <location>
        <position position="184"/>
    </location>
    <ligand>
        <name>Ca(2+)</name>
        <dbReference type="ChEBI" id="CHEBI:29108"/>
        <label>3</label>
    </ligand>
</feature>
<keyword evidence="3 8" id="KW-0479">Metal-binding</keyword>
<feature type="binding site" evidence="8">
    <location>
        <position position="225"/>
    </location>
    <ligand>
        <name>Zn(2+)</name>
        <dbReference type="ChEBI" id="CHEBI:29105"/>
        <label>2</label>
        <note>catalytic</note>
    </ligand>
</feature>
<proteinExistence type="inferred from homology"/>
<dbReference type="GO" id="GO:0030574">
    <property type="term" value="P:collagen catabolic process"/>
    <property type="evidence" value="ECO:0007669"/>
    <property type="project" value="TreeGrafter"/>
</dbReference>
<dbReference type="InterPro" id="IPR033739">
    <property type="entry name" value="M10A_MMP"/>
</dbReference>
<dbReference type="EMBL" id="CAJOBA010039464">
    <property type="protein sequence ID" value="CAF4077879.1"/>
    <property type="molecule type" value="Genomic_DNA"/>
</dbReference>
<dbReference type="Proteomes" id="UP000663829">
    <property type="component" value="Unassembled WGS sequence"/>
</dbReference>
<evidence type="ECO:0000256" key="8">
    <source>
        <dbReference type="PIRSR" id="PIRSR621190-2"/>
    </source>
</evidence>
<keyword evidence="4" id="KW-0378">Hydrolase</keyword>
<dbReference type="InterPro" id="IPR001818">
    <property type="entry name" value="Pept_M10_metallopeptidase"/>
</dbReference>
<evidence type="ECO:0000256" key="3">
    <source>
        <dbReference type="ARBA" id="ARBA00022723"/>
    </source>
</evidence>
<dbReference type="Proteomes" id="UP000677228">
    <property type="component" value="Unassembled WGS sequence"/>
</dbReference>
<gene>
    <name evidence="12" type="ORF">GPM918_LOCUS34545</name>
    <name evidence="11" type="ORF">OVA965_LOCUS27254</name>
    <name evidence="14" type="ORF">SRO942_LOCUS35244</name>
    <name evidence="13" type="ORF">TMI583_LOCUS27998</name>
</gene>
<dbReference type="InterPro" id="IPR024079">
    <property type="entry name" value="MetalloPept_cat_dom_sf"/>
</dbReference>
<feature type="signal peptide" evidence="9">
    <location>
        <begin position="1"/>
        <end position="19"/>
    </location>
</feature>
<evidence type="ECO:0000259" key="10">
    <source>
        <dbReference type="PROSITE" id="PS50927"/>
    </source>
</evidence>
<dbReference type="EMBL" id="CAJNOK010017904">
    <property type="protein sequence ID" value="CAF1272532.1"/>
    <property type="molecule type" value="Genomic_DNA"/>
</dbReference>
<dbReference type="PRINTS" id="PR00138">
    <property type="entry name" value="MATRIXIN"/>
</dbReference>
<feature type="binding site" evidence="8">
    <location>
        <position position="167"/>
    </location>
    <ligand>
        <name>Ca(2+)</name>
        <dbReference type="ChEBI" id="CHEBI:29108"/>
        <label>3</label>
    </ligand>
</feature>
<feature type="chain" id="PRO_5035606504" description="Bulb-type lectin domain-containing protein" evidence="9">
    <location>
        <begin position="20"/>
        <end position="373"/>
    </location>
</feature>
<name>A0A815P9J7_9BILA</name>
<feature type="binding site" evidence="8">
    <location>
        <position position="164"/>
    </location>
    <ligand>
        <name>Ca(2+)</name>
        <dbReference type="ChEBI" id="CHEBI:29108"/>
        <label>3</label>
    </ligand>
</feature>
<evidence type="ECO:0000256" key="5">
    <source>
        <dbReference type="ARBA" id="ARBA00022833"/>
    </source>
</evidence>
<comment type="caution">
    <text evidence="12">The sequence shown here is derived from an EMBL/GenBank/DDBJ whole genome shotgun (WGS) entry which is preliminary data.</text>
</comment>
<keyword evidence="8" id="KW-0106">Calcium</keyword>
<accession>A0A815P9J7</accession>
<evidence type="ECO:0000256" key="6">
    <source>
        <dbReference type="ARBA" id="ARBA00023049"/>
    </source>
</evidence>
<organism evidence="12 15">
    <name type="scientific">Didymodactylos carnosus</name>
    <dbReference type="NCBI Taxonomy" id="1234261"/>
    <lineage>
        <taxon>Eukaryota</taxon>
        <taxon>Metazoa</taxon>
        <taxon>Spiralia</taxon>
        <taxon>Gnathifera</taxon>
        <taxon>Rotifera</taxon>
        <taxon>Eurotatoria</taxon>
        <taxon>Bdelloidea</taxon>
        <taxon>Philodinida</taxon>
        <taxon>Philodinidae</taxon>
        <taxon>Didymodactylos</taxon>
    </lineage>
</organism>
<evidence type="ECO:0000256" key="1">
    <source>
        <dbReference type="ARBA" id="ARBA00010370"/>
    </source>
</evidence>
<dbReference type="InterPro" id="IPR021190">
    <property type="entry name" value="Pept_M10A"/>
</dbReference>
<feature type="binding site" evidence="8">
    <location>
        <position position="155"/>
    </location>
    <ligand>
        <name>Ca(2+)</name>
        <dbReference type="ChEBI" id="CHEBI:29108"/>
        <label>2</label>
    </ligand>
</feature>
<dbReference type="Pfam" id="PF00413">
    <property type="entry name" value="Peptidase_M10"/>
    <property type="match status" value="1"/>
</dbReference>
<feature type="binding site" evidence="8">
    <location>
        <position position="206"/>
    </location>
    <ligand>
        <name>Zn(2+)</name>
        <dbReference type="ChEBI" id="CHEBI:29105"/>
        <label>2</label>
        <note>catalytic</note>
    </ligand>
</feature>
<dbReference type="EMBL" id="CAJOBC010084678">
    <property type="protein sequence ID" value="CAF4320597.1"/>
    <property type="molecule type" value="Genomic_DNA"/>
</dbReference>
<dbReference type="OrthoDB" id="406838at2759"/>
<dbReference type="SMART" id="SM00108">
    <property type="entry name" value="B_lectin"/>
    <property type="match status" value="1"/>
</dbReference>
<keyword evidence="2" id="KW-0645">Protease</keyword>
<dbReference type="Gene3D" id="2.90.10.10">
    <property type="entry name" value="Bulb-type lectin domain"/>
    <property type="match status" value="3"/>
</dbReference>